<evidence type="ECO:0000256" key="1">
    <source>
        <dbReference type="SAM" id="MobiDB-lite"/>
    </source>
</evidence>
<dbReference type="GeneID" id="85456584"/>
<proteinExistence type="predicted"/>
<gene>
    <name evidence="2" type="ORF">BDP55DRAFT_629735</name>
</gene>
<feature type="region of interest" description="Disordered" evidence="1">
    <location>
        <begin position="139"/>
        <end position="178"/>
    </location>
</feature>
<keyword evidence="3" id="KW-1185">Reference proteome</keyword>
<protein>
    <submittedName>
        <fullName evidence="2">Uncharacterized protein</fullName>
    </submittedName>
</protein>
<evidence type="ECO:0000313" key="3">
    <source>
        <dbReference type="Proteomes" id="UP001224890"/>
    </source>
</evidence>
<name>A0AAJ0AQS1_9PEZI</name>
<feature type="region of interest" description="Disordered" evidence="1">
    <location>
        <begin position="51"/>
        <end position="71"/>
    </location>
</feature>
<feature type="compositionally biased region" description="Basic and acidic residues" evidence="1">
    <location>
        <begin position="157"/>
        <end position="167"/>
    </location>
</feature>
<comment type="caution">
    <text evidence="2">The sequence shown here is derived from an EMBL/GenBank/DDBJ whole genome shotgun (WGS) entry which is preliminary data.</text>
</comment>
<dbReference type="RefSeq" id="XP_060432337.1">
    <property type="nucleotide sequence ID" value="XM_060572058.1"/>
</dbReference>
<sequence length="221" mass="24769">MSSTPLSPTVPSRAAHIRFCRPHHDKNLFGGNISSALDDLQPTFWQHSSIPTVLPPAVPSHPSPPPDGQRREALRSYRLRERDAMPRPVRRSWPTELGCVPRKFAHPRGSAKQTSQLIPLAFCAGPAPSPRTETMGGRFFNPMPRGAPDRPQGSPTERYRHTDDKQRQRNQRPLKDFLGYGKDCKDASRILFRDKVDRVAKFAICHPAIVLEPSDTSETPA</sequence>
<dbReference type="Proteomes" id="UP001224890">
    <property type="component" value="Unassembled WGS sequence"/>
</dbReference>
<dbReference type="EMBL" id="JAHMHR010000011">
    <property type="protein sequence ID" value="KAK1688642.1"/>
    <property type="molecule type" value="Genomic_DNA"/>
</dbReference>
<feature type="compositionally biased region" description="Pro residues" evidence="1">
    <location>
        <begin position="53"/>
        <end position="67"/>
    </location>
</feature>
<accession>A0AAJ0AQS1</accession>
<organism evidence="2 3">
    <name type="scientific">Colletotrichum godetiae</name>
    <dbReference type="NCBI Taxonomy" id="1209918"/>
    <lineage>
        <taxon>Eukaryota</taxon>
        <taxon>Fungi</taxon>
        <taxon>Dikarya</taxon>
        <taxon>Ascomycota</taxon>
        <taxon>Pezizomycotina</taxon>
        <taxon>Sordariomycetes</taxon>
        <taxon>Hypocreomycetidae</taxon>
        <taxon>Glomerellales</taxon>
        <taxon>Glomerellaceae</taxon>
        <taxon>Colletotrichum</taxon>
        <taxon>Colletotrichum acutatum species complex</taxon>
    </lineage>
</organism>
<evidence type="ECO:0000313" key="2">
    <source>
        <dbReference type="EMBL" id="KAK1688642.1"/>
    </source>
</evidence>
<dbReference type="AlphaFoldDB" id="A0AAJ0AQS1"/>
<reference evidence="2" key="1">
    <citation type="submission" date="2021-06" db="EMBL/GenBank/DDBJ databases">
        <title>Comparative genomics, transcriptomics and evolutionary studies reveal genomic signatures of adaptation to plant cell wall in hemibiotrophic fungi.</title>
        <authorList>
            <consortium name="DOE Joint Genome Institute"/>
            <person name="Baroncelli R."/>
            <person name="Diaz J.F."/>
            <person name="Benocci T."/>
            <person name="Peng M."/>
            <person name="Battaglia E."/>
            <person name="Haridas S."/>
            <person name="Andreopoulos W."/>
            <person name="Labutti K."/>
            <person name="Pangilinan J."/>
            <person name="Floch G.L."/>
            <person name="Makela M.R."/>
            <person name="Henrissat B."/>
            <person name="Grigoriev I.V."/>
            <person name="Crouch J.A."/>
            <person name="De Vries R.P."/>
            <person name="Sukno S.A."/>
            <person name="Thon M.R."/>
        </authorList>
    </citation>
    <scope>NUCLEOTIDE SEQUENCE</scope>
    <source>
        <strain evidence="2">CBS 193.32</strain>
    </source>
</reference>